<dbReference type="InterPro" id="IPR011330">
    <property type="entry name" value="Glyco_hydro/deAcase_b/a-brl"/>
</dbReference>
<dbReference type="PANTHER" id="PTHR34216:SF3">
    <property type="entry name" value="POLY-BETA-1,6-N-ACETYL-D-GLUCOSAMINE N-DEACETYLASE"/>
    <property type="match status" value="1"/>
</dbReference>
<accession>A0A9D1END9</accession>
<dbReference type="SUPFAM" id="SSF88713">
    <property type="entry name" value="Glycoside hydrolase/deacetylase"/>
    <property type="match status" value="1"/>
</dbReference>
<gene>
    <name evidence="4" type="ORF">IAD01_03285</name>
</gene>
<sequence length="279" mass="32050">MLNMRFPGGVKKALTLSYDDANYDDMKLMDMMDEYGVKGTFNVSSGIYREEGTEPEGGWPRLTLSEAQKHYKEHGVEIAVHGLEHRNFTTLTDAELNYEIAADRANLEMQYGMVVRGAAYPYGAYDDRSAAALRANGIKYCRTVNTRDDFELPEDWLHLRATAHHNDPYLGALADKFLELDPDTPKLFYLWGHTAEFRRDGNWDVIEGFLKRMGGRQDIWYATNIEICEYHMAYKALEYSVSPQSRMVYNPSAKQIWLSENTWSGEKLYSVKPGETLSY</sequence>
<dbReference type="PANTHER" id="PTHR34216">
    <property type="match status" value="1"/>
</dbReference>
<evidence type="ECO:0000313" key="4">
    <source>
        <dbReference type="EMBL" id="HIS24409.1"/>
    </source>
</evidence>
<dbReference type="GO" id="GO:0005975">
    <property type="term" value="P:carbohydrate metabolic process"/>
    <property type="evidence" value="ECO:0007669"/>
    <property type="project" value="InterPro"/>
</dbReference>
<protein>
    <submittedName>
        <fullName evidence="4">Polysaccharide deacetylase family protein</fullName>
    </submittedName>
</protein>
<dbReference type="Proteomes" id="UP000823982">
    <property type="component" value="Unassembled WGS sequence"/>
</dbReference>
<dbReference type="Gene3D" id="3.20.20.370">
    <property type="entry name" value="Glycoside hydrolase/deacetylase"/>
    <property type="match status" value="1"/>
</dbReference>
<evidence type="ECO:0000256" key="1">
    <source>
        <dbReference type="ARBA" id="ARBA00004613"/>
    </source>
</evidence>
<proteinExistence type="predicted"/>
<dbReference type="AlphaFoldDB" id="A0A9D1END9"/>
<name>A0A9D1END9_9FIRM</name>
<dbReference type="GO" id="GO:0016810">
    <property type="term" value="F:hydrolase activity, acting on carbon-nitrogen (but not peptide) bonds"/>
    <property type="evidence" value="ECO:0007669"/>
    <property type="project" value="InterPro"/>
</dbReference>
<evidence type="ECO:0000313" key="5">
    <source>
        <dbReference type="Proteomes" id="UP000823982"/>
    </source>
</evidence>
<dbReference type="InterPro" id="IPR051398">
    <property type="entry name" value="Polysacch_Deacetylase"/>
</dbReference>
<dbReference type="GO" id="GO:0005576">
    <property type="term" value="C:extracellular region"/>
    <property type="evidence" value="ECO:0007669"/>
    <property type="project" value="UniProtKB-SubCell"/>
</dbReference>
<dbReference type="EMBL" id="DVIR01000030">
    <property type="protein sequence ID" value="HIS24409.1"/>
    <property type="molecule type" value="Genomic_DNA"/>
</dbReference>
<comment type="subcellular location">
    <subcellularLocation>
        <location evidence="1">Secreted</location>
    </subcellularLocation>
</comment>
<keyword evidence="2" id="KW-0732">Signal</keyword>
<dbReference type="CDD" id="cd10967">
    <property type="entry name" value="CE4_GLA_like_6s"/>
    <property type="match status" value="1"/>
</dbReference>
<feature type="domain" description="NodB homology" evidence="3">
    <location>
        <begin position="11"/>
        <end position="140"/>
    </location>
</feature>
<evidence type="ECO:0000259" key="3">
    <source>
        <dbReference type="Pfam" id="PF01522"/>
    </source>
</evidence>
<evidence type="ECO:0000256" key="2">
    <source>
        <dbReference type="ARBA" id="ARBA00022729"/>
    </source>
</evidence>
<reference evidence="4" key="1">
    <citation type="submission" date="2020-10" db="EMBL/GenBank/DDBJ databases">
        <authorList>
            <person name="Gilroy R."/>
        </authorList>
    </citation>
    <scope>NUCLEOTIDE SEQUENCE</scope>
    <source>
        <strain evidence="4">CHK157-1446</strain>
    </source>
</reference>
<dbReference type="Pfam" id="PF01522">
    <property type="entry name" value="Polysacc_deac_1"/>
    <property type="match status" value="1"/>
</dbReference>
<organism evidence="4 5">
    <name type="scientific">Candidatus Faeciplasma gallinarum</name>
    <dbReference type="NCBI Taxonomy" id="2840799"/>
    <lineage>
        <taxon>Bacteria</taxon>
        <taxon>Bacillati</taxon>
        <taxon>Bacillota</taxon>
        <taxon>Clostridia</taxon>
        <taxon>Eubacteriales</taxon>
        <taxon>Oscillospiraceae</taxon>
        <taxon>Oscillospiraceae incertae sedis</taxon>
        <taxon>Candidatus Faeciplasma</taxon>
    </lineage>
</organism>
<reference evidence="4" key="2">
    <citation type="journal article" date="2021" name="PeerJ">
        <title>Extensive microbial diversity within the chicken gut microbiome revealed by metagenomics and culture.</title>
        <authorList>
            <person name="Gilroy R."/>
            <person name="Ravi A."/>
            <person name="Getino M."/>
            <person name="Pursley I."/>
            <person name="Horton D.L."/>
            <person name="Alikhan N.F."/>
            <person name="Baker D."/>
            <person name="Gharbi K."/>
            <person name="Hall N."/>
            <person name="Watson M."/>
            <person name="Adriaenssens E.M."/>
            <person name="Foster-Nyarko E."/>
            <person name="Jarju S."/>
            <person name="Secka A."/>
            <person name="Antonio M."/>
            <person name="Oren A."/>
            <person name="Chaudhuri R.R."/>
            <person name="La Ragione R."/>
            <person name="Hildebrand F."/>
            <person name="Pallen M.J."/>
        </authorList>
    </citation>
    <scope>NUCLEOTIDE SEQUENCE</scope>
    <source>
        <strain evidence="4">CHK157-1446</strain>
    </source>
</reference>
<comment type="caution">
    <text evidence="4">The sequence shown here is derived from an EMBL/GenBank/DDBJ whole genome shotgun (WGS) entry which is preliminary data.</text>
</comment>
<dbReference type="InterPro" id="IPR002509">
    <property type="entry name" value="NODB_dom"/>
</dbReference>